<feature type="compositionally biased region" description="Low complexity" evidence="10">
    <location>
        <begin position="264"/>
        <end position="288"/>
    </location>
</feature>
<evidence type="ECO:0000256" key="1">
    <source>
        <dbReference type="ARBA" id="ARBA00022603"/>
    </source>
</evidence>
<dbReference type="PANTHER" id="PTHR11006:SF73">
    <property type="entry name" value="PROTEIN ARGININE N-METHYLTRANSFERASE 6"/>
    <property type="match status" value="1"/>
</dbReference>
<evidence type="ECO:0000256" key="2">
    <source>
        <dbReference type="ARBA" id="ARBA00022679"/>
    </source>
</evidence>
<evidence type="ECO:0000256" key="5">
    <source>
        <dbReference type="ARBA" id="ARBA00022771"/>
    </source>
</evidence>
<feature type="domain" description="FLYWCH-type" evidence="11">
    <location>
        <begin position="40"/>
        <end position="98"/>
    </location>
</feature>
<protein>
    <recommendedName>
        <fullName evidence="7">Protein arginine N-methyltransferase 6</fullName>
    </recommendedName>
    <alternativeName>
        <fullName evidence="8">Histone-arginine N-methyltransferase PRMT6</fullName>
    </alternativeName>
</protein>
<dbReference type="Proteomes" id="UP000694888">
    <property type="component" value="Unplaced"/>
</dbReference>
<reference evidence="14" key="1">
    <citation type="submission" date="2025-08" db="UniProtKB">
        <authorList>
            <consortium name="RefSeq"/>
        </authorList>
    </citation>
    <scope>IDENTIFICATION</scope>
</reference>
<proteinExistence type="predicted"/>
<dbReference type="Pfam" id="PF06325">
    <property type="entry name" value="PrmA"/>
    <property type="match status" value="1"/>
</dbReference>
<dbReference type="CDD" id="cd02440">
    <property type="entry name" value="AdoMet_MTases"/>
    <property type="match status" value="1"/>
</dbReference>
<dbReference type="GeneID" id="101848244"/>
<dbReference type="RefSeq" id="XP_035828758.1">
    <property type="nucleotide sequence ID" value="XM_035972865.1"/>
</dbReference>
<dbReference type="Pfam" id="PF04500">
    <property type="entry name" value="FLYWCH"/>
    <property type="match status" value="1"/>
</dbReference>
<feature type="compositionally biased region" description="Basic residues" evidence="10">
    <location>
        <begin position="171"/>
        <end position="181"/>
    </location>
</feature>
<evidence type="ECO:0000256" key="4">
    <source>
        <dbReference type="ARBA" id="ARBA00022723"/>
    </source>
</evidence>
<evidence type="ECO:0000259" key="12">
    <source>
        <dbReference type="Pfam" id="PF22528"/>
    </source>
</evidence>
<evidence type="ECO:0000256" key="10">
    <source>
        <dbReference type="SAM" id="MobiDB-lite"/>
    </source>
</evidence>
<evidence type="ECO:0000313" key="14">
    <source>
        <dbReference type="RefSeq" id="XP_035828758.1"/>
    </source>
</evidence>
<evidence type="ECO:0000256" key="6">
    <source>
        <dbReference type="ARBA" id="ARBA00022833"/>
    </source>
</evidence>
<evidence type="ECO:0000256" key="3">
    <source>
        <dbReference type="ARBA" id="ARBA00022691"/>
    </source>
</evidence>
<name>A0ABM1W265_APLCA</name>
<organism evidence="13 14">
    <name type="scientific">Aplysia californica</name>
    <name type="common">California sea hare</name>
    <dbReference type="NCBI Taxonomy" id="6500"/>
    <lineage>
        <taxon>Eukaryota</taxon>
        <taxon>Metazoa</taxon>
        <taxon>Spiralia</taxon>
        <taxon>Lophotrochozoa</taxon>
        <taxon>Mollusca</taxon>
        <taxon>Gastropoda</taxon>
        <taxon>Heterobranchia</taxon>
        <taxon>Euthyneura</taxon>
        <taxon>Tectipleura</taxon>
        <taxon>Aplysiida</taxon>
        <taxon>Aplysioidea</taxon>
        <taxon>Aplysiidae</taxon>
        <taxon>Aplysia</taxon>
    </lineage>
</organism>
<dbReference type="SUPFAM" id="SSF53335">
    <property type="entry name" value="S-adenosyl-L-methionine-dependent methyltransferases"/>
    <property type="match status" value="1"/>
</dbReference>
<keyword evidence="6" id="KW-0862">Zinc</keyword>
<keyword evidence="13" id="KW-1185">Reference proteome</keyword>
<feature type="region of interest" description="Disordered" evidence="10">
    <location>
        <begin position="264"/>
        <end position="299"/>
    </location>
</feature>
<dbReference type="PROSITE" id="PS51678">
    <property type="entry name" value="SAM_MT_PRMT"/>
    <property type="match status" value="1"/>
</dbReference>
<dbReference type="Gene3D" id="2.20.25.240">
    <property type="match status" value="1"/>
</dbReference>
<sequence>MELSVCKNEDGGTGTSASSDFISESCLIRGQSNGLEFRMVQSNKGKQSLVRNGFMYRLDHMGKDRISWRCSTRMCTAQVKTDATVETIVQDNEKPHTHEADADKLERQLLRAACKRKAVTEIGKRLQDIITEEMRRLGSAGMSSKDTKFLQLAMYRERRKAFPDRATRHSLAGRREKKERKHHSELSSKSRIAAPDNTLPSHIPNNPNPEDPTVPVFFQPPFDGHFDLLGVEPDTHAFDNQHLPTHHQPFQQMHQQNTPDLAQLSGAQPQQQQRLAHPHQQQQQQPSHQQEHFQTHHQQFQPLKHLIPHQHMLQGLSPAALHSPQMAAPLVVASSSKDGFADSQFRFCARDRICYADIQRLEKMLNDKVSTLAYRRALQENRSRLQGSTVLDVGAGTGVLSHFAMQAGASKVYAVEASSLALYAEKIVKENAAGSVINVIQKKIEEVELPAKVDAIVSGWMGPNLLYDSMLPSVIKGRDKFLKQDGELFPCSASLFLAPVTDEEFHERLKSWKQMKTVYGVSMESLVPLTKDSLTVRADSRHLDVESVLAGAVRLCHFDLRTVTLQQIHCIQADFSFRFYGHNTMHGFATWFTVAFPGSVCIDTSPFALKTHWGQTVMYLKSSIAVKQDMEISGSFSMQPSAENHRFWDIEMDFKVNGGKKYKQQWQCTDGLVS</sequence>
<keyword evidence="5" id="KW-0863">Zinc-finger</keyword>
<dbReference type="Pfam" id="PF22528">
    <property type="entry name" value="PRMT_C"/>
    <property type="match status" value="1"/>
</dbReference>
<dbReference type="InterPro" id="IPR007588">
    <property type="entry name" value="Znf_FLYWCH"/>
</dbReference>
<evidence type="ECO:0000256" key="9">
    <source>
        <dbReference type="PROSITE-ProRule" id="PRU01015"/>
    </source>
</evidence>
<feature type="region of interest" description="Disordered" evidence="10">
    <location>
        <begin position="160"/>
        <end position="219"/>
    </location>
</feature>
<evidence type="ECO:0000259" key="11">
    <source>
        <dbReference type="Pfam" id="PF04500"/>
    </source>
</evidence>
<feature type="domain" description="Protein arginine N-methyltransferase" evidence="12">
    <location>
        <begin position="492"/>
        <end position="657"/>
    </location>
</feature>
<dbReference type="Gene3D" id="2.70.160.11">
    <property type="entry name" value="Hnrnp arginine n-methyltransferase1"/>
    <property type="match status" value="1"/>
</dbReference>
<dbReference type="InterPro" id="IPR025799">
    <property type="entry name" value="Arg_MeTrfase"/>
</dbReference>
<keyword evidence="2 9" id="KW-0808">Transferase</keyword>
<gene>
    <name evidence="14" type="primary">LOC101848244</name>
</gene>
<keyword evidence="1 9" id="KW-0489">Methyltransferase</keyword>
<evidence type="ECO:0000313" key="13">
    <source>
        <dbReference type="Proteomes" id="UP000694888"/>
    </source>
</evidence>
<keyword evidence="4" id="KW-0479">Metal-binding</keyword>
<dbReference type="Gene3D" id="3.40.50.150">
    <property type="entry name" value="Vaccinia Virus protein VP39"/>
    <property type="match status" value="1"/>
</dbReference>
<dbReference type="InterPro" id="IPR055135">
    <property type="entry name" value="PRMT_dom"/>
</dbReference>
<keyword evidence="3 9" id="KW-0949">S-adenosyl-L-methionine</keyword>
<dbReference type="InterPro" id="IPR029063">
    <property type="entry name" value="SAM-dependent_MTases_sf"/>
</dbReference>
<dbReference type="PANTHER" id="PTHR11006">
    <property type="entry name" value="PROTEIN ARGININE N-METHYLTRANSFERASE"/>
    <property type="match status" value="1"/>
</dbReference>
<evidence type="ECO:0000256" key="7">
    <source>
        <dbReference type="ARBA" id="ARBA00040406"/>
    </source>
</evidence>
<accession>A0ABM1W265</accession>
<evidence type="ECO:0000256" key="8">
    <source>
        <dbReference type="ARBA" id="ARBA00042685"/>
    </source>
</evidence>